<dbReference type="PANTHER" id="PTHR46318">
    <property type="entry name" value="UPSTREAM BINDING TRANSCRIPTION FACTOR"/>
    <property type="match status" value="1"/>
</dbReference>
<keyword evidence="3 4" id="KW-0539">Nucleus</keyword>
<dbReference type="InterPro" id="IPR009071">
    <property type="entry name" value="HMG_box_dom"/>
</dbReference>
<evidence type="ECO:0000256" key="5">
    <source>
        <dbReference type="SAM" id="MobiDB-lite"/>
    </source>
</evidence>
<dbReference type="EMBL" id="RCHS01003631">
    <property type="protein sequence ID" value="RMX40422.1"/>
    <property type="molecule type" value="Genomic_DNA"/>
</dbReference>
<dbReference type="GO" id="GO:0003677">
    <property type="term" value="F:DNA binding"/>
    <property type="evidence" value="ECO:0007669"/>
    <property type="project" value="UniProtKB-UniRule"/>
</dbReference>
<evidence type="ECO:0000256" key="4">
    <source>
        <dbReference type="PROSITE-ProRule" id="PRU00267"/>
    </source>
</evidence>
<dbReference type="PANTHER" id="PTHR46318:SF3">
    <property type="entry name" value="UPSTREAM BINDING TRANSCRIPTION FACTOR"/>
    <property type="match status" value="1"/>
</dbReference>
<dbReference type="InterPro" id="IPR036910">
    <property type="entry name" value="HMG_box_dom_sf"/>
</dbReference>
<gene>
    <name evidence="7" type="ORF">pdam_00009481</name>
</gene>
<evidence type="ECO:0000256" key="1">
    <source>
        <dbReference type="ARBA" id="ARBA00004123"/>
    </source>
</evidence>
<keyword evidence="8" id="KW-1185">Reference proteome</keyword>
<reference evidence="7 8" key="1">
    <citation type="journal article" date="2018" name="Sci. Rep.">
        <title>Comparative analysis of the Pocillopora damicornis genome highlights role of immune system in coral evolution.</title>
        <authorList>
            <person name="Cunning R."/>
            <person name="Bay R.A."/>
            <person name="Gillette P."/>
            <person name="Baker A.C."/>
            <person name="Traylor-Knowles N."/>
        </authorList>
    </citation>
    <scope>NUCLEOTIDE SEQUENCE [LARGE SCALE GENOMIC DNA]</scope>
    <source>
        <strain evidence="7">RSMAS</strain>
        <tissue evidence="7">Whole animal</tissue>
    </source>
</reference>
<dbReference type="Proteomes" id="UP000275408">
    <property type="component" value="Unassembled WGS sequence"/>
</dbReference>
<dbReference type="SUPFAM" id="SSF47095">
    <property type="entry name" value="HMG-box"/>
    <property type="match status" value="2"/>
</dbReference>
<evidence type="ECO:0000256" key="2">
    <source>
        <dbReference type="ARBA" id="ARBA00023125"/>
    </source>
</evidence>
<feature type="DNA-binding region" description="HMG box" evidence="4">
    <location>
        <begin position="112"/>
        <end position="180"/>
    </location>
</feature>
<comment type="subcellular location">
    <subcellularLocation>
        <location evidence="1">Nucleus</location>
    </subcellularLocation>
</comment>
<dbReference type="Gene3D" id="1.10.30.10">
    <property type="entry name" value="High mobility group box domain"/>
    <property type="match status" value="2"/>
</dbReference>
<keyword evidence="2 4" id="KW-0238">DNA-binding</keyword>
<dbReference type="PROSITE" id="PS50118">
    <property type="entry name" value="HMG_BOX_2"/>
    <property type="match status" value="2"/>
</dbReference>
<dbReference type="InterPro" id="IPR051762">
    <property type="entry name" value="UBF1"/>
</dbReference>
<dbReference type="Pfam" id="PF00505">
    <property type="entry name" value="HMG_box"/>
    <property type="match status" value="2"/>
</dbReference>
<evidence type="ECO:0000256" key="3">
    <source>
        <dbReference type="ARBA" id="ARBA00023242"/>
    </source>
</evidence>
<evidence type="ECO:0000313" key="8">
    <source>
        <dbReference type="Proteomes" id="UP000275408"/>
    </source>
</evidence>
<evidence type="ECO:0000259" key="6">
    <source>
        <dbReference type="PROSITE" id="PS50118"/>
    </source>
</evidence>
<evidence type="ECO:0000313" key="7">
    <source>
        <dbReference type="EMBL" id="RMX40422.1"/>
    </source>
</evidence>
<feature type="DNA-binding region" description="HMG box" evidence="4">
    <location>
        <begin position="187"/>
        <end position="255"/>
    </location>
</feature>
<sequence length="257" mass="31139">MAAVNGESVRDESQEESSTWTHEKELKLFEKVDEYLADGEERKEIYVKDIKWSDIAFDNFTTDEVHKRWRILTLRVRKMRNAKEILEDAKQRAVDKHANAGSRKRKIDDALPKAPLSAYLLFSKERRPQMAEKYSDLNNKQLLAKIGKKWRKLSAEKKKKYHDDYLENKKKYESALMQYFIENFPEEKAPKTAFEFWSSKMKKEIKEEHPDISDKKLNKKLRKRWERLEDEEKEEWEKKSKQEMDKYLRKMRKRVRV</sequence>
<dbReference type="AlphaFoldDB" id="A0A3M6TG94"/>
<name>A0A3M6TG94_POCDA</name>
<proteinExistence type="predicted"/>
<dbReference type="GO" id="GO:0005634">
    <property type="term" value="C:nucleus"/>
    <property type="evidence" value="ECO:0007669"/>
    <property type="project" value="UniProtKB-SubCell"/>
</dbReference>
<accession>A0A3M6TG94</accession>
<dbReference type="STRING" id="46731.A0A3M6TG94"/>
<protein>
    <recommendedName>
        <fullName evidence="6">HMG box domain-containing protein</fullName>
    </recommendedName>
</protein>
<dbReference type="OMA" id="NEENAIW"/>
<feature type="domain" description="HMG box" evidence="6">
    <location>
        <begin position="112"/>
        <end position="180"/>
    </location>
</feature>
<dbReference type="CDD" id="cd00084">
    <property type="entry name" value="HMG-box_SF"/>
    <property type="match status" value="1"/>
</dbReference>
<dbReference type="OrthoDB" id="1919336at2759"/>
<comment type="caution">
    <text evidence="7">The sequence shown here is derived from an EMBL/GenBank/DDBJ whole genome shotgun (WGS) entry which is preliminary data.</text>
</comment>
<organism evidence="7 8">
    <name type="scientific">Pocillopora damicornis</name>
    <name type="common">Cauliflower coral</name>
    <name type="synonym">Millepora damicornis</name>
    <dbReference type="NCBI Taxonomy" id="46731"/>
    <lineage>
        <taxon>Eukaryota</taxon>
        <taxon>Metazoa</taxon>
        <taxon>Cnidaria</taxon>
        <taxon>Anthozoa</taxon>
        <taxon>Hexacorallia</taxon>
        <taxon>Scleractinia</taxon>
        <taxon>Astrocoeniina</taxon>
        <taxon>Pocilloporidae</taxon>
        <taxon>Pocillopora</taxon>
    </lineage>
</organism>
<feature type="domain" description="HMG box" evidence="6">
    <location>
        <begin position="187"/>
        <end position="255"/>
    </location>
</feature>
<dbReference type="SMART" id="SM00398">
    <property type="entry name" value="HMG"/>
    <property type="match status" value="2"/>
</dbReference>
<feature type="region of interest" description="Disordered" evidence="5">
    <location>
        <begin position="1"/>
        <end position="21"/>
    </location>
</feature>